<dbReference type="InterPro" id="IPR054289">
    <property type="entry name" value="DUF7025"/>
</dbReference>
<dbReference type="EMBL" id="KB933128">
    <property type="protein sequence ID" value="EON99873.1"/>
    <property type="molecule type" value="Genomic_DNA"/>
</dbReference>
<dbReference type="SMART" id="SM00382">
    <property type="entry name" value="AAA"/>
    <property type="match status" value="1"/>
</dbReference>
<proteinExistence type="predicted"/>
<evidence type="ECO:0000256" key="1">
    <source>
        <dbReference type="SAM" id="MobiDB-lite"/>
    </source>
</evidence>
<dbReference type="GeneID" id="19325064"/>
<feature type="compositionally biased region" description="Basic and acidic residues" evidence="1">
    <location>
        <begin position="100"/>
        <end position="115"/>
    </location>
</feature>
<protein>
    <submittedName>
        <fullName evidence="3">Putative aaa family atpase protein</fullName>
    </submittedName>
</protein>
<dbReference type="KEGG" id="tmn:UCRPA7_4599"/>
<dbReference type="RefSeq" id="XP_007915341.1">
    <property type="nucleotide sequence ID" value="XM_007917150.1"/>
</dbReference>
<organism evidence="3 4">
    <name type="scientific">Phaeoacremonium minimum (strain UCR-PA7)</name>
    <name type="common">Esca disease fungus</name>
    <name type="synonym">Togninia minima</name>
    <dbReference type="NCBI Taxonomy" id="1286976"/>
    <lineage>
        <taxon>Eukaryota</taxon>
        <taxon>Fungi</taxon>
        <taxon>Dikarya</taxon>
        <taxon>Ascomycota</taxon>
        <taxon>Pezizomycotina</taxon>
        <taxon>Sordariomycetes</taxon>
        <taxon>Sordariomycetidae</taxon>
        <taxon>Togniniales</taxon>
        <taxon>Togniniaceae</taxon>
        <taxon>Phaeoacremonium</taxon>
    </lineage>
</organism>
<sequence length="744" mass="84654">MRSRVLVTTQYNAGMQPDAEVTEVNSVAQLQAIIDQLESRMRKLESSEKKVQLATDTPVTPDPPTEDGDKKATEGSESDSDGTVKVKYETMRQTSTGGYAKEDGRPPGEADMEREAASGDVLTFTAYKSKEGNLEKVMIKIHSIILRNFIREIMQPVLEHENVKIWKDAQVTIQTNNVLVLHAWDDLKAAAISDDGTPQARAELTCFLDNIEKYEAETIEARELAKKERQVTYAKMWTLFPLGSEVVAFPFKDSPQIFTIYRHGPKADGFSFQCWAYDWDGEKLVRHSYEFDVPSFQGLKKVEELPCYPIDFYNSNGEGPQQLRKMLYERGKRFKEYCAIPGSERQILTANEFTLLRDSFDGPRVTKSEASIAQAMTDETSNSGVSVILDPLLYKRYAPGACLHLGHKTPTPRRSCECRLCLINGKRKEWEDHFKSTKGDPEDLSTEDAELNEIFYSQLPPRVLGYVLDRKGWGQMHVDSIKKESSVGKDKSWEELSLEKEHKENIRNMVSKHFERATSATNDGKRIHDLIPGKGDGLVILLHGIPGVGKTMTAEALAREMRRRLLRIDAADFQYNNPSQVSLVFKKFFHLAHSWGAILLLDEADVFLQLRRRAELEQNALVSDNAVQSRINYAVRFPNSFDMDSISKIWKTFMDQLNDDNCRPHDRSNIEYYFKTAGSVLQANKFTGRDIRNIFITAQLLDYPWLTFGNLMKVINSTSKFRSDLAKTSQQQEMANAVTDHDRV</sequence>
<dbReference type="GO" id="GO:0005524">
    <property type="term" value="F:ATP binding"/>
    <property type="evidence" value="ECO:0007669"/>
    <property type="project" value="InterPro"/>
</dbReference>
<dbReference type="InterPro" id="IPR003593">
    <property type="entry name" value="AAA+_ATPase"/>
</dbReference>
<dbReference type="Pfam" id="PF22942">
    <property type="entry name" value="DUF7025"/>
    <property type="match status" value="1"/>
</dbReference>
<evidence type="ECO:0000313" key="3">
    <source>
        <dbReference type="EMBL" id="EON99873.1"/>
    </source>
</evidence>
<feature type="domain" description="AAA+ ATPase" evidence="2">
    <location>
        <begin position="536"/>
        <end position="647"/>
    </location>
</feature>
<dbReference type="PANTHER" id="PTHR46411">
    <property type="entry name" value="FAMILY ATPASE, PUTATIVE-RELATED"/>
    <property type="match status" value="1"/>
</dbReference>
<dbReference type="Gene3D" id="3.40.50.300">
    <property type="entry name" value="P-loop containing nucleotide triphosphate hydrolases"/>
    <property type="match status" value="1"/>
</dbReference>
<dbReference type="eggNOG" id="KOG0742">
    <property type="taxonomic scope" value="Eukaryota"/>
</dbReference>
<dbReference type="SUPFAM" id="SSF52540">
    <property type="entry name" value="P-loop containing nucleoside triphosphate hydrolases"/>
    <property type="match status" value="1"/>
</dbReference>
<name>R8BKI8_PHAM7</name>
<dbReference type="HOGENOM" id="CLU_004471_6_2_1"/>
<accession>R8BKI8</accession>
<dbReference type="InterPro" id="IPR027417">
    <property type="entry name" value="P-loop_NTPase"/>
</dbReference>
<dbReference type="AlphaFoldDB" id="R8BKI8"/>
<dbReference type="OrthoDB" id="10042665at2759"/>
<dbReference type="PANTHER" id="PTHR46411:SF3">
    <property type="entry name" value="AAA+ ATPASE DOMAIN-CONTAINING PROTEIN"/>
    <property type="match status" value="1"/>
</dbReference>
<feature type="region of interest" description="Disordered" evidence="1">
    <location>
        <begin position="45"/>
        <end position="115"/>
    </location>
</feature>
<dbReference type="Proteomes" id="UP000014074">
    <property type="component" value="Unassembled WGS sequence"/>
</dbReference>
<dbReference type="InterPro" id="IPR003959">
    <property type="entry name" value="ATPase_AAA_core"/>
</dbReference>
<dbReference type="Pfam" id="PF00004">
    <property type="entry name" value="AAA"/>
    <property type="match status" value="1"/>
</dbReference>
<evidence type="ECO:0000259" key="2">
    <source>
        <dbReference type="SMART" id="SM00382"/>
    </source>
</evidence>
<keyword evidence="4" id="KW-1185">Reference proteome</keyword>
<reference evidence="4" key="1">
    <citation type="journal article" date="2013" name="Genome Announc.">
        <title>Draft genome sequence of the ascomycete Phaeoacremonium aleophilum strain UCR-PA7, a causal agent of the esca disease complex in grapevines.</title>
        <authorList>
            <person name="Blanco-Ulate B."/>
            <person name="Rolshausen P."/>
            <person name="Cantu D."/>
        </authorList>
    </citation>
    <scope>NUCLEOTIDE SEQUENCE [LARGE SCALE GENOMIC DNA]</scope>
    <source>
        <strain evidence="4">UCR-PA7</strain>
    </source>
</reference>
<evidence type="ECO:0000313" key="4">
    <source>
        <dbReference type="Proteomes" id="UP000014074"/>
    </source>
</evidence>
<gene>
    <name evidence="3" type="ORF">UCRPA7_4599</name>
</gene>
<dbReference type="GO" id="GO:0016887">
    <property type="term" value="F:ATP hydrolysis activity"/>
    <property type="evidence" value="ECO:0007669"/>
    <property type="project" value="InterPro"/>
</dbReference>